<protein>
    <submittedName>
        <fullName evidence="4">Wall-associated receptor kinase, galacturonan-binding domain</fullName>
    </submittedName>
</protein>
<dbReference type="GO" id="GO:0016020">
    <property type="term" value="C:membrane"/>
    <property type="evidence" value="ECO:0007669"/>
    <property type="project" value="UniProtKB-SubCell"/>
</dbReference>
<organism evidence="4 5">
    <name type="scientific">Dillenia turbinata</name>
    <dbReference type="NCBI Taxonomy" id="194707"/>
    <lineage>
        <taxon>Eukaryota</taxon>
        <taxon>Viridiplantae</taxon>
        <taxon>Streptophyta</taxon>
        <taxon>Embryophyta</taxon>
        <taxon>Tracheophyta</taxon>
        <taxon>Spermatophyta</taxon>
        <taxon>Magnoliopsida</taxon>
        <taxon>eudicotyledons</taxon>
        <taxon>Gunneridae</taxon>
        <taxon>Pentapetalae</taxon>
        <taxon>Dilleniales</taxon>
        <taxon>Dilleniaceae</taxon>
        <taxon>Dillenia</taxon>
    </lineage>
</organism>
<evidence type="ECO:0000313" key="5">
    <source>
        <dbReference type="Proteomes" id="UP001370490"/>
    </source>
</evidence>
<evidence type="ECO:0000259" key="3">
    <source>
        <dbReference type="Pfam" id="PF13947"/>
    </source>
</evidence>
<evidence type="ECO:0000313" key="4">
    <source>
        <dbReference type="EMBL" id="KAK6943930.1"/>
    </source>
</evidence>
<dbReference type="PANTHER" id="PTHR33355">
    <property type="entry name" value="WALL-ASSOCIATED RECEPTOR KINASE CARBOXY-TERMINAL PROTEIN-RELATED"/>
    <property type="match status" value="1"/>
</dbReference>
<keyword evidence="5" id="KW-1185">Reference proteome</keyword>
<proteinExistence type="predicted"/>
<keyword evidence="4" id="KW-0808">Transferase</keyword>
<dbReference type="Pfam" id="PF13947">
    <property type="entry name" value="GUB_WAK_bind"/>
    <property type="match status" value="1"/>
</dbReference>
<comment type="subcellular location">
    <subcellularLocation>
        <location evidence="1">Membrane</location>
        <topology evidence="1">Single-pass membrane protein</topology>
    </subcellularLocation>
</comment>
<reference evidence="4 5" key="1">
    <citation type="submission" date="2023-12" db="EMBL/GenBank/DDBJ databases">
        <title>A high-quality genome assembly for Dillenia turbinata (Dilleniales).</title>
        <authorList>
            <person name="Chanderbali A."/>
        </authorList>
    </citation>
    <scope>NUCLEOTIDE SEQUENCE [LARGE SCALE GENOMIC DNA]</scope>
    <source>
        <strain evidence="4">LSX21</strain>
        <tissue evidence="4">Leaf</tissue>
    </source>
</reference>
<accession>A0AAN8W217</accession>
<dbReference type="PANTHER" id="PTHR33355:SF15">
    <property type="entry name" value="WALL-ASSOCIATED RECEPTOR KINASE GALACTURONAN-BINDING DOMAIN-CONTAINING PROTEIN"/>
    <property type="match status" value="1"/>
</dbReference>
<dbReference type="EMBL" id="JBAMMX010000003">
    <property type="protein sequence ID" value="KAK6943930.1"/>
    <property type="molecule type" value="Genomic_DNA"/>
</dbReference>
<dbReference type="GO" id="GO:0030247">
    <property type="term" value="F:polysaccharide binding"/>
    <property type="evidence" value="ECO:0007669"/>
    <property type="project" value="InterPro"/>
</dbReference>
<dbReference type="Proteomes" id="UP001370490">
    <property type="component" value="Unassembled WGS sequence"/>
</dbReference>
<keyword evidence="2" id="KW-0732">Signal</keyword>
<dbReference type="InterPro" id="IPR011009">
    <property type="entry name" value="Kinase-like_dom_sf"/>
</dbReference>
<dbReference type="AlphaFoldDB" id="A0AAN8W217"/>
<evidence type="ECO:0000256" key="1">
    <source>
        <dbReference type="ARBA" id="ARBA00004167"/>
    </source>
</evidence>
<dbReference type="SUPFAM" id="SSF56112">
    <property type="entry name" value="Protein kinase-like (PK-like)"/>
    <property type="match status" value="1"/>
</dbReference>
<feature type="domain" description="Wall-associated receptor kinase galacturonan-binding" evidence="3">
    <location>
        <begin position="165"/>
        <end position="223"/>
    </location>
</feature>
<evidence type="ECO:0000256" key="2">
    <source>
        <dbReference type="ARBA" id="ARBA00022729"/>
    </source>
</evidence>
<comment type="caution">
    <text evidence="4">The sequence shown here is derived from an EMBL/GenBank/DDBJ whole genome shotgun (WGS) entry which is preliminary data.</text>
</comment>
<sequence>MRQGVAQSPRGMEMGTLLMSIHPTYRHYSDSAAGICVSDVAEAVSTSRGALRGAKVPETEFTTLNHYKFSFFNKALHLKKLATYPTTTFGAPKFLETHPQFIYGKKRNKEHIKSSCCFIEDMLISHMSSVSQAEMYYDLKVGGGAEAVKGSRVAVCHCSSSQRICPNCGSMEVPYPLSTGRDCGDPKYSLRCDALSQKLYFDALNGSSYVVLRIMASSQRMVLQASPWLSDTCVTQDMRVSEGIRLNQTLPFNITSSNTVFLFNCSPRLFLSPLNCTPSSLCHRYLESSGHVEPQRARQCASELNPCCTFVAGGMPSAYKIRLHTSGCQAFRSIVHLDPSKSANLWEEGLEIQWAPPAEPVCQTQFECSGASMCKTTGGNGGFHCLCNRGYHWNNSLGTCLKSRKRSPKTSLSIKVSVSVVSFFVLALALAAATVRNAGSFSSQAKQREKMLKISKNGKSARIFGLKELKKATNGFSKDRILGSGGFGEVYRVVDQNLVDEKPSAQVMTSIKLFADIALACLREKKDDRPAMKDLVREIQKIIDVASQEQLSNDLSLE</sequence>
<name>A0AAN8W217_9MAGN</name>
<dbReference type="InterPro" id="IPR025287">
    <property type="entry name" value="WAK_GUB"/>
</dbReference>
<gene>
    <name evidence="4" type="ORF">RJ641_025032</name>
</gene>
<dbReference type="Gene3D" id="3.30.200.20">
    <property type="entry name" value="Phosphorylase Kinase, domain 1"/>
    <property type="match status" value="1"/>
</dbReference>
<keyword evidence="4" id="KW-0675">Receptor</keyword>
<dbReference type="GO" id="GO:0016301">
    <property type="term" value="F:kinase activity"/>
    <property type="evidence" value="ECO:0007669"/>
    <property type="project" value="UniProtKB-KW"/>
</dbReference>
<keyword evidence="4" id="KW-0418">Kinase</keyword>